<evidence type="ECO:0000259" key="4">
    <source>
        <dbReference type="PROSITE" id="PS50887"/>
    </source>
</evidence>
<dbReference type="EC" id="2.7.7.65" evidence="1"/>
<dbReference type="SUPFAM" id="SSF55073">
    <property type="entry name" value="Nucleotide cyclase"/>
    <property type="match status" value="1"/>
</dbReference>
<comment type="catalytic activity">
    <reaction evidence="2">
        <text>2 GTP = 3',3'-c-di-GMP + 2 diphosphate</text>
        <dbReference type="Rhea" id="RHEA:24898"/>
        <dbReference type="ChEBI" id="CHEBI:33019"/>
        <dbReference type="ChEBI" id="CHEBI:37565"/>
        <dbReference type="ChEBI" id="CHEBI:58805"/>
        <dbReference type="EC" id="2.7.7.65"/>
    </reaction>
</comment>
<evidence type="ECO:0000256" key="2">
    <source>
        <dbReference type="ARBA" id="ARBA00034247"/>
    </source>
</evidence>
<evidence type="ECO:0000256" key="3">
    <source>
        <dbReference type="SAM" id="MobiDB-lite"/>
    </source>
</evidence>
<dbReference type="InterPro" id="IPR000160">
    <property type="entry name" value="GGDEF_dom"/>
</dbReference>
<evidence type="ECO:0000256" key="1">
    <source>
        <dbReference type="ARBA" id="ARBA00012528"/>
    </source>
</evidence>
<dbReference type="NCBIfam" id="TIGR00254">
    <property type="entry name" value="GGDEF"/>
    <property type="match status" value="1"/>
</dbReference>
<gene>
    <name evidence="5" type="ORF">PSH88_16505</name>
</gene>
<organism evidence="5 6">
    <name type="scientific">Pseudomonas wuhanensis</name>
    <dbReference type="NCBI Taxonomy" id="2954098"/>
    <lineage>
        <taxon>Bacteria</taxon>
        <taxon>Pseudomonadati</taxon>
        <taxon>Pseudomonadota</taxon>
        <taxon>Gammaproteobacteria</taxon>
        <taxon>Pseudomonadales</taxon>
        <taxon>Pseudomonadaceae</taxon>
        <taxon>Pseudomonas</taxon>
    </lineage>
</organism>
<evidence type="ECO:0000313" key="5">
    <source>
        <dbReference type="EMBL" id="WLI15957.1"/>
    </source>
</evidence>
<name>A0ABY9GJM2_9PSED</name>
<dbReference type="RefSeq" id="WP_305421560.1">
    <property type="nucleotide sequence ID" value="NZ_CP117430.1"/>
</dbReference>
<dbReference type="PANTHER" id="PTHR45138">
    <property type="entry name" value="REGULATORY COMPONENTS OF SENSORY TRANSDUCTION SYSTEM"/>
    <property type="match status" value="1"/>
</dbReference>
<keyword evidence="6" id="KW-1185">Reference proteome</keyword>
<dbReference type="Proteomes" id="UP001230768">
    <property type="component" value="Chromosome"/>
</dbReference>
<reference evidence="5 6" key="1">
    <citation type="submission" date="2023-02" db="EMBL/GenBank/DDBJ databases">
        <title>Evolution of Hrp T3SS in non-pathogenic Pseudomonas fluorescens.</title>
        <authorList>
            <person name="Liao K."/>
            <person name="Wei H."/>
            <person name="Gu Y."/>
        </authorList>
    </citation>
    <scope>NUCLEOTIDE SEQUENCE [LARGE SCALE GENOMIC DNA]</scope>
    <source>
        <strain evidence="5 6">FP607</strain>
    </source>
</reference>
<dbReference type="InterPro" id="IPR050469">
    <property type="entry name" value="Diguanylate_Cyclase"/>
</dbReference>
<dbReference type="Gene3D" id="3.30.70.270">
    <property type="match status" value="1"/>
</dbReference>
<accession>A0ABY9GJM2</accession>
<dbReference type="SMART" id="SM00267">
    <property type="entry name" value="GGDEF"/>
    <property type="match status" value="1"/>
</dbReference>
<proteinExistence type="predicted"/>
<feature type="domain" description="GGDEF" evidence="4">
    <location>
        <begin position="77"/>
        <end position="201"/>
    </location>
</feature>
<dbReference type="InterPro" id="IPR029787">
    <property type="entry name" value="Nucleotide_cyclase"/>
</dbReference>
<dbReference type="PROSITE" id="PS50887">
    <property type="entry name" value="GGDEF"/>
    <property type="match status" value="1"/>
</dbReference>
<dbReference type="PANTHER" id="PTHR45138:SF9">
    <property type="entry name" value="DIGUANYLATE CYCLASE DGCM-RELATED"/>
    <property type="match status" value="1"/>
</dbReference>
<dbReference type="Pfam" id="PF00990">
    <property type="entry name" value="GGDEF"/>
    <property type="match status" value="1"/>
</dbReference>
<protein>
    <recommendedName>
        <fullName evidence="1">diguanylate cyclase</fullName>
        <ecNumber evidence="1">2.7.7.65</ecNumber>
    </recommendedName>
</protein>
<sequence>MLTPGKPLKPGAGADMRTPNVLDSADRDVLRDRARKAEQELMGVQMASMDELTLLSNRHGFEALARLGLEACQQLGKPATLLFFDLDHFKRINQLYGRAEGDDALKTFADVLRIAFRESDVIGRLGSDEFAALLTGANAVDIAEIRARLEEILDERNATVHRGYDIRFSVAQIEFNPDLHKTVESLMLALDELRHQGQVGV</sequence>
<dbReference type="EMBL" id="CP117430">
    <property type="protein sequence ID" value="WLI15957.1"/>
    <property type="molecule type" value="Genomic_DNA"/>
</dbReference>
<dbReference type="CDD" id="cd01949">
    <property type="entry name" value="GGDEF"/>
    <property type="match status" value="1"/>
</dbReference>
<evidence type="ECO:0000313" key="6">
    <source>
        <dbReference type="Proteomes" id="UP001230768"/>
    </source>
</evidence>
<feature type="region of interest" description="Disordered" evidence="3">
    <location>
        <begin position="1"/>
        <end position="20"/>
    </location>
</feature>
<dbReference type="InterPro" id="IPR043128">
    <property type="entry name" value="Rev_trsase/Diguanyl_cyclase"/>
</dbReference>